<dbReference type="InterPro" id="IPR029056">
    <property type="entry name" value="Ribokinase-like"/>
</dbReference>
<dbReference type="InterPro" id="IPR002173">
    <property type="entry name" value="Carboh/pur_kinase_PfkB_CS"/>
</dbReference>
<evidence type="ECO:0000256" key="2">
    <source>
        <dbReference type="ARBA" id="ARBA00004801"/>
    </source>
</evidence>
<dbReference type="InterPro" id="IPR011611">
    <property type="entry name" value="PfkB_dom"/>
</dbReference>
<keyword evidence="5" id="KW-0808">Transferase</keyword>
<evidence type="ECO:0000313" key="13">
    <source>
        <dbReference type="EMBL" id="EGB02550.1"/>
    </source>
</evidence>
<dbReference type="Pfam" id="PF00294">
    <property type="entry name" value="PfkB"/>
    <property type="match status" value="1"/>
</dbReference>
<keyword evidence="11" id="KW-0812">Transmembrane</keyword>
<dbReference type="GO" id="GO:0005524">
    <property type="term" value="F:ATP binding"/>
    <property type="evidence" value="ECO:0007669"/>
    <property type="project" value="UniProtKB-KW"/>
</dbReference>
<accession>F0YQQ7</accession>
<dbReference type="GO" id="GO:0005634">
    <property type="term" value="C:nucleus"/>
    <property type="evidence" value="ECO:0007669"/>
    <property type="project" value="TreeGrafter"/>
</dbReference>
<organism evidence="14">
    <name type="scientific">Aureococcus anophagefferens</name>
    <name type="common">Harmful bloom alga</name>
    <dbReference type="NCBI Taxonomy" id="44056"/>
    <lineage>
        <taxon>Eukaryota</taxon>
        <taxon>Sar</taxon>
        <taxon>Stramenopiles</taxon>
        <taxon>Ochrophyta</taxon>
        <taxon>Pelagophyceae</taxon>
        <taxon>Pelagomonadales</taxon>
        <taxon>Pelagomonadaceae</taxon>
        <taxon>Aureococcus</taxon>
    </lineage>
</organism>
<dbReference type="GO" id="GO:0006166">
    <property type="term" value="P:purine ribonucleoside salvage"/>
    <property type="evidence" value="ECO:0007669"/>
    <property type="project" value="UniProtKB-KW"/>
</dbReference>
<dbReference type="GO" id="GO:0005829">
    <property type="term" value="C:cytosol"/>
    <property type="evidence" value="ECO:0007669"/>
    <property type="project" value="TreeGrafter"/>
</dbReference>
<dbReference type="GO" id="GO:0004001">
    <property type="term" value="F:adenosine kinase activity"/>
    <property type="evidence" value="ECO:0007669"/>
    <property type="project" value="UniProtKB-EC"/>
</dbReference>
<dbReference type="GO" id="GO:0044209">
    <property type="term" value="P:AMP salvage"/>
    <property type="evidence" value="ECO:0007669"/>
    <property type="project" value="UniProtKB-UniPathway"/>
</dbReference>
<evidence type="ECO:0000256" key="1">
    <source>
        <dbReference type="ARBA" id="ARBA00001946"/>
    </source>
</evidence>
<dbReference type="Proteomes" id="UP000002729">
    <property type="component" value="Unassembled WGS sequence"/>
</dbReference>
<dbReference type="RefSeq" id="XP_009042749.1">
    <property type="nucleotide sequence ID" value="XM_009044501.1"/>
</dbReference>
<sequence>IAFRRLAAQCALDLGGAVLCGSARPGVVDTEGLRAHADDAAKLGLPHAAWFAETLARGAAAPPAFLAALLLDCPAADFGAREHSIRDATPWWGVAVKRTRATGDVRLCCLDAVVVDATATRDAAWVAARGGAFGSTAPRLSRATMDALLADVAPDCARLPGGLGFNAALVAARRGAAVGFLGFACGGDGGGDVVVGAAEAAGLRARCLVDAHSRTTTVCPVVDAASGERAIFWTADGCAPSPDFAAAQLPELFRGDDAWLSTCRVLYVPGWFLYVPGAADRVVALAKQRPDLEVAVNLAGADLVANASAALLDVLRVAAFVFGNESEYAALAPLLDKPGAVVAARALGTWADATRTVLATFGPDPTVLAAGDDVATFPAPPVETVVDTTGAGDAFAGAYLAAHVDGAPPAECVRCGHKAAANVTRMRRSSSANGTNFEIVREIKWHQYIPIVNVIYDVFFDVPPTVDQLRELINMLLMFDTLLLSCVVGLPFNYGYADFAELIERFTPRDSYGEVGGVSEAGYAKLWDRASYRGQTSWHFVERFGQYYVLSLAALSSAGMIMVVQYLSISFTSFHDAEGKHSPRQLEAYWRWAVVPCFLATLLSILGAVFTQQTTYFLFVAVFPNRYVAAHGQWGDGVWTHNPWAWALLMISYVSLGLALGSYVLIGMATLMKLRAQRADHLGPWDSQRLSSAKPAVFAEGGDDDAALAAADLAVDDLAALDDALLANALLKDAGLDTAARLRVLLRVKGGSDAAAEDQVRVE</sequence>
<proteinExistence type="inferred from homology"/>
<evidence type="ECO:0000256" key="4">
    <source>
        <dbReference type="ARBA" id="ARBA00012119"/>
    </source>
</evidence>
<dbReference type="InterPro" id="IPR001805">
    <property type="entry name" value="Adenokinase"/>
</dbReference>
<dbReference type="AlphaFoldDB" id="F0YQQ7"/>
<feature type="transmembrane region" description="Helical" evidence="11">
    <location>
        <begin position="589"/>
        <end position="610"/>
    </location>
</feature>
<dbReference type="PROSITE" id="PS00584">
    <property type="entry name" value="PFKB_KINASES_2"/>
    <property type="match status" value="1"/>
</dbReference>
<keyword evidence="11" id="KW-0472">Membrane</keyword>
<evidence type="ECO:0000259" key="12">
    <source>
        <dbReference type="Pfam" id="PF00294"/>
    </source>
</evidence>
<evidence type="ECO:0000256" key="6">
    <source>
        <dbReference type="ARBA" id="ARBA00022726"/>
    </source>
</evidence>
<keyword evidence="6" id="KW-0660">Purine salvage</keyword>
<dbReference type="SUPFAM" id="SSF53613">
    <property type="entry name" value="Ribokinase-like"/>
    <property type="match status" value="1"/>
</dbReference>
<dbReference type="GO" id="GO:0006144">
    <property type="term" value="P:purine nucleobase metabolic process"/>
    <property type="evidence" value="ECO:0007669"/>
    <property type="project" value="TreeGrafter"/>
</dbReference>
<comment type="pathway">
    <text evidence="2">Purine metabolism; AMP biosynthesis via salvage pathway; AMP from adenosine: step 1/1.</text>
</comment>
<evidence type="ECO:0000256" key="10">
    <source>
        <dbReference type="PIRSR" id="PIRSR601805-1"/>
    </source>
</evidence>
<dbReference type="UniPathway" id="UPA00588">
    <property type="reaction ID" value="UER00659"/>
</dbReference>
<comment type="cofactor">
    <cofactor evidence="1">
        <name>Mg(2+)</name>
        <dbReference type="ChEBI" id="CHEBI:18420"/>
    </cofactor>
</comment>
<keyword evidence="9" id="KW-0067">ATP-binding</keyword>
<keyword evidence="7" id="KW-0547">Nucleotide-binding</keyword>
<keyword evidence="8" id="KW-0418">Kinase</keyword>
<evidence type="ECO:0000256" key="3">
    <source>
        <dbReference type="ARBA" id="ARBA00010688"/>
    </source>
</evidence>
<evidence type="ECO:0000256" key="5">
    <source>
        <dbReference type="ARBA" id="ARBA00022679"/>
    </source>
</evidence>
<evidence type="ECO:0000313" key="14">
    <source>
        <dbReference type="Proteomes" id="UP000002729"/>
    </source>
</evidence>
<feature type="active site" description="Proton acceptor" evidence="10">
    <location>
        <position position="393"/>
    </location>
</feature>
<evidence type="ECO:0000256" key="11">
    <source>
        <dbReference type="SAM" id="Phobius"/>
    </source>
</evidence>
<evidence type="ECO:0000256" key="7">
    <source>
        <dbReference type="ARBA" id="ARBA00022741"/>
    </source>
</evidence>
<dbReference type="GeneID" id="20227015"/>
<protein>
    <recommendedName>
        <fullName evidence="4">adenosine kinase</fullName>
        <ecNumber evidence="4">2.7.1.20</ecNumber>
    </recommendedName>
</protein>
<evidence type="ECO:0000256" key="8">
    <source>
        <dbReference type="ARBA" id="ARBA00022777"/>
    </source>
</evidence>
<comment type="similarity">
    <text evidence="3">Belongs to the carbohydrate kinase PfkB family.</text>
</comment>
<keyword evidence="14" id="KW-1185">Reference proteome</keyword>
<feature type="transmembrane region" description="Helical" evidence="11">
    <location>
        <begin position="644"/>
        <end position="666"/>
    </location>
</feature>
<reference evidence="13 14" key="1">
    <citation type="journal article" date="2011" name="Proc. Natl. Acad. Sci. U.S.A.">
        <title>Niche of harmful alga Aureococcus anophagefferens revealed through ecogenomics.</title>
        <authorList>
            <person name="Gobler C.J."/>
            <person name="Berry D.L."/>
            <person name="Dyhrman S.T."/>
            <person name="Wilhelm S.W."/>
            <person name="Salamov A."/>
            <person name="Lobanov A.V."/>
            <person name="Zhang Y."/>
            <person name="Collier J.L."/>
            <person name="Wurch L.L."/>
            <person name="Kustka A.B."/>
            <person name="Dill B.D."/>
            <person name="Shah M."/>
            <person name="VerBerkmoes N.C."/>
            <person name="Kuo A."/>
            <person name="Terry A."/>
            <person name="Pangilinan J."/>
            <person name="Lindquist E.A."/>
            <person name="Lucas S."/>
            <person name="Paulsen I.T."/>
            <person name="Hattenrath-Lehmann T.K."/>
            <person name="Talmage S.C."/>
            <person name="Walker E.A."/>
            <person name="Koch F."/>
            <person name="Burson A.M."/>
            <person name="Marcoval M.A."/>
            <person name="Tang Y.Z."/>
            <person name="Lecleir G.R."/>
            <person name="Coyne K.J."/>
            <person name="Berg G.M."/>
            <person name="Bertrand E.M."/>
            <person name="Saito M.A."/>
            <person name="Gladyshev V.N."/>
            <person name="Grigoriev I.V."/>
        </authorList>
    </citation>
    <scope>NUCLEOTIDE SEQUENCE [LARGE SCALE GENOMIC DNA]</scope>
    <source>
        <strain evidence="14">CCMP 1984</strain>
    </source>
</reference>
<name>F0YQQ7_AURAN</name>
<dbReference type="EMBL" id="GL833441">
    <property type="protein sequence ID" value="EGB02550.1"/>
    <property type="molecule type" value="Genomic_DNA"/>
</dbReference>
<dbReference type="Gene3D" id="3.40.1190.20">
    <property type="match status" value="1"/>
</dbReference>
<dbReference type="InParanoid" id="F0YQQ7"/>
<keyword evidence="11" id="KW-1133">Transmembrane helix</keyword>
<gene>
    <name evidence="13" type="ORF">AURANDRAFT_68774</name>
</gene>
<evidence type="ECO:0000256" key="9">
    <source>
        <dbReference type="ARBA" id="ARBA00022840"/>
    </source>
</evidence>
<dbReference type="PANTHER" id="PTHR45769">
    <property type="entry name" value="ADENOSINE KINASE"/>
    <property type="match status" value="1"/>
</dbReference>
<feature type="transmembrane region" description="Helical" evidence="11">
    <location>
        <begin position="472"/>
        <end position="492"/>
    </location>
</feature>
<feature type="non-terminal residue" evidence="13">
    <location>
        <position position="1"/>
    </location>
</feature>
<feature type="transmembrane region" description="Helical" evidence="11">
    <location>
        <begin position="547"/>
        <end position="568"/>
    </location>
</feature>
<dbReference type="EC" id="2.7.1.20" evidence="4"/>
<dbReference type="PANTHER" id="PTHR45769:SF3">
    <property type="entry name" value="ADENOSINE KINASE"/>
    <property type="match status" value="1"/>
</dbReference>
<dbReference type="KEGG" id="aaf:AURANDRAFT_68774"/>
<dbReference type="eggNOG" id="KOG2854">
    <property type="taxonomic scope" value="Eukaryota"/>
</dbReference>
<feature type="domain" description="Carbohydrate kinase PfkB" evidence="12">
    <location>
        <begin position="158"/>
        <end position="425"/>
    </location>
</feature>